<feature type="compositionally biased region" description="Low complexity" evidence="1">
    <location>
        <begin position="144"/>
        <end position="167"/>
    </location>
</feature>
<dbReference type="AlphaFoldDB" id="A0ABD0JEM6"/>
<keyword evidence="2" id="KW-0812">Transmembrane</keyword>
<name>A0ABD0JEM6_9CAEN</name>
<feature type="transmembrane region" description="Helical" evidence="2">
    <location>
        <begin position="222"/>
        <end position="246"/>
    </location>
</feature>
<evidence type="ECO:0000256" key="1">
    <source>
        <dbReference type="SAM" id="MobiDB-lite"/>
    </source>
</evidence>
<keyword evidence="4" id="KW-1185">Reference proteome</keyword>
<feature type="compositionally biased region" description="Polar residues" evidence="1">
    <location>
        <begin position="126"/>
        <end position="143"/>
    </location>
</feature>
<dbReference type="EMBL" id="JACVVK020000476">
    <property type="protein sequence ID" value="KAK7471839.1"/>
    <property type="molecule type" value="Genomic_DNA"/>
</dbReference>
<keyword evidence="2" id="KW-0472">Membrane</keyword>
<accession>A0ABD0JEM6</accession>
<comment type="caution">
    <text evidence="3">The sequence shown here is derived from an EMBL/GenBank/DDBJ whole genome shotgun (WGS) entry which is preliminary data.</text>
</comment>
<keyword evidence="2" id="KW-1133">Transmembrane helix</keyword>
<evidence type="ECO:0000256" key="2">
    <source>
        <dbReference type="SAM" id="Phobius"/>
    </source>
</evidence>
<proteinExistence type="predicted"/>
<evidence type="ECO:0000313" key="3">
    <source>
        <dbReference type="EMBL" id="KAK7471839.1"/>
    </source>
</evidence>
<gene>
    <name evidence="3" type="ORF">BaRGS_00035498</name>
</gene>
<dbReference type="Proteomes" id="UP001519460">
    <property type="component" value="Unassembled WGS sequence"/>
</dbReference>
<organism evidence="3 4">
    <name type="scientific">Batillaria attramentaria</name>
    <dbReference type="NCBI Taxonomy" id="370345"/>
    <lineage>
        <taxon>Eukaryota</taxon>
        <taxon>Metazoa</taxon>
        <taxon>Spiralia</taxon>
        <taxon>Lophotrochozoa</taxon>
        <taxon>Mollusca</taxon>
        <taxon>Gastropoda</taxon>
        <taxon>Caenogastropoda</taxon>
        <taxon>Sorbeoconcha</taxon>
        <taxon>Cerithioidea</taxon>
        <taxon>Batillariidae</taxon>
        <taxon>Batillaria</taxon>
    </lineage>
</organism>
<reference evidence="3 4" key="1">
    <citation type="journal article" date="2023" name="Sci. Data">
        <title>Genome assembly of the Korean intertidal mud-creeper Batillaria attramentaria.</title>
        <authorList>
            <person name="Patra A.K."/>
            <person name="Ho P.T."/>
            <person name="Jun S."/>
            <person name="Lee S.J."/>
            <person name="Kim Y."/>
            <person name="Won Y.J."/>
        </authorList>
    </citation>
    <scope>NUCLEOTIDE SEQUENCE [LARGE SCALE GENOMIC DNA]</scope>
    <source>
        <strain evidence="3">Wonlab-2016</strain>
    </source>
</reference>
<protein>
    <submittedName>
        <fullName evidence="3">Uncharacterized protein</fullName>
    </submittedName>
</protein>
<evidence type="ECO:0000313" key="4">
    <source>
        <dbReference type="Proteomes" id="UP001519460"/>
    </source>
</evidence>
<sequence>MSEASVNSTARLRTGRWFRATSTTLRQYTLEFKYYIGQSNACQLAVFLETDEEPRSFTELFSTQRGTGEDLKSVSPIWLPYVDCRHRIVFEARKVSTGHCGFTGNENYNEVEIDDIVFADNGLMTTTTPSVPPQSAATTGTSPSSMTAHTQTTHTTSLSTESFTTTEPTLRASTTSLTSASPAVLFTAFCNYFSDRKEHSSLTAGQNQIPSQPDEAEDHLKIGLISGFAVAAVVVVVCIVVLVLVIRRRQVEKPRKTM</sequence>
<feature type="region of interest" description="Disordered" evidence="1">
    <location>
        <begin position="126"/>
        <end position="167"/>
    </location>
</feature>
<dbReference type="Gene3D" id="2.60.120.200">
    <property type="match status" value="1"/>
</dbReference>